<organism evidence="1 2">
    <name type="scientific">Cardiocondyla obscurior</name>
    <dbReference type="NCBI Taxonomy" id="286306"/>
    <lineage>
        <taxon>Eukaryota</taxon>
        <taxon>Metazoa</taxon>
        <taxon>Ecdysozoa</taxon>
        <taxon>Arthropoda</taxon>
        <taxon>Hexapoda</taxon>
        <taxon>Insecta</taxon>
        <taxon>Pterygota</taxon>
        <taxon>Neoptera</taxon>
        <taxon>Endopterygota</taxon>
        <taxon>Hymenoptera</taxon>
        <taxon>Apocrita</taxon>
        <taxon>Aculeata</taxon>
        <taxon>Formicoidea</taxon>
        <taxon>Formicidae</taxon>
        <taxon>Myrmicinae</taxon>
        <taxon>Cardiocondyla</taxon>
    </lineage>
</organism>
<accession>A0AAW2H1I8</accession>
<evidence type="ECO:0000313" key="1">
    <source>
        <dbReference type="EMBL" id="KAL0133432.1"/>
    </source>
</evidence>
<name>A0AAW2H1I8_9HYME</name>
<proteinExistence type="predicted"/>
<protein>
    <submittedName>
        <fullName evidence="1">Uncharacterized protein</fullName>
    </submittedName>
</protein>
<evidence type="ECO:0000313" key="2">
    <source>
        <dbReference type="Proteomes" id="UP001430953"/>
    </source>
</evidence>
<dbReference type="EMBL" id="JADYXP020000001">
    <property type="protein sequence ID" value="KAL0133432.1"/>
    <property type="molecule type" value="Genomic_DNA"/>
</dbReference>
<dbReference type="AlphaFoldDB" id="A0AAW2H1I8"/>
<reference evidence="1 2" key="1">
    <citation type="submission" date="2023-03" db="EMBL/GenBank/DDBJ databases">
        <title>High recombination rates correlate with genetic variation in Cardiocondyla obscurior ants.</title>
        <authorList>
            <person name="Errbii M."/>
        </authorList>
    </citation>
    <scope>NUCLEOTIDE SEQUENCE [LARGE SCALE GENOMIC DNA]</scope>
    <source>
        <strain evidence="1">Alpha-2009</strain>
        <tissue evidence="1">Whole body</tissue>
    </source>
</reference>
<dbReference type="Proteomes" id="UP001430953">
    <property type="component" value="Unassembled WGS sequence"/>
</dbReference>
<keyword evidence="2" id="KW-1185">Reference proteome</keyword>
<comment type="caution">
    <text evidence="1">The sequence shown here is derived from an EMBL/GenBank/DDBJ whole genome shotgun (WGS) entry which is preliminary data.</text>
</comment>
<sequence>MMHMFQGRIHLTRGENYGVSTLFAKENNSGRFNIVLNDIDLPMEGSEYWMSFPARLVQQTRRILLKTINCCLRNRDWQERNRIYVEPTYIILTAL</sequence>
<gene>
    <name evidence="1" type="ORF">PUN28_000873</name>
</gene>